<evidence type="ECO:0000259" key="5">
    <source>
        <dbReference type="PROSITE" id="PS51034"/>
    </source>
</evidence>
<evidence type="ECO:0000313" key="6">
    <source>
        <dbReference type="Ensembl" id="ENSSFAP00005018459.1"/>
    </source>
</evidence>
<keyword evidence="2" id="KW-1015">Disulfide bond</keyword>
<dbReference type="Gene3D" id="2.60.120.290">
    <property type="entry name" value="Spermadhesin, CUB domain"/>
    <property type="match status" value="1"/>
</dbReference>
<dbReference type="PANTHER" id="PTHR14002">
    <property type="entry name" value="ENDOGLIN/TGF-BETA RECEPTOR TYPE III"/>
    <property type="match status" value="1"/>
</dbReference>
<reference evidence="6" key="3">
    <citation type="submission" date="2025-09" db="UniProtKB">
        <authorList>
            <consortium name="Ensembl"/>
        </authorList>
    </citation>
    <scope>IDENTIFICATION</scope>
</reference>
<dbReference type="Proteomes" id="UP000472267">
    <property type="component" value="Chromosome 13"/>
</dbReference>
<dbReference type="CDD" id="cd00041">
    <property type="entry name" value="CUB"/>
    <property type="match status" value="1"/>
</dbReference>
<dbReference type="InterPro" id="IPR042235">
    <property type="entry name" value="ZP-C_dom"/>
</dbReference>
<dbReference type="SUPFAM" id="SSF49854">
    <property type="entry name" value="Spermadhesin, CUB domain"/>
    <property type="match status" value="1"/>
</dbReference>
<dbReference type="Pfam" id="PF23344">
    <property type="entry name" value="ZP-N"/>
    <property type="match status" value="1"/>
</dbReference>
<evidence type="ECO:0000256" key="1">
    <source>
        <dbReference type="ARBA" id="ARBA00022729"/>
    </source>
</evidence>
<dbReference type="PROSITE" id="PS51034">
    <property type="entry name" value="ZP_2"/>
    <property type="match status" value="1"/>
</dbReference>
<dbReference type="PROSITE" id="PS01180">
    <property type="entry name" value="CUB"/>
    <property type="match status" value="1"/>
</dbReference>
<reference evidence="6" key="2">
    <citation type="submission" date="2025-08" db="UniProtKB">
        <authorList>
            <consortium name="Ensembl"/>
        </authorList>
    </citation>
    <scope>IDENTIFICATION</scope>
</reference>
<dbReference type="Gene3D" id="2.60.40.3210">
    <property type="entry name" value="Zona pellucida, ZP-N domain"/>
    <property type="match status" value="1"/>
</dbReference>
<evidence type="ECO:0000313" key="7">
    <source>
        <dbReference type="Proteomes" id="UP000472267"/>
    </source>
</evidence>
<protein>
    <recommendedName>
        <fullName evidence="8">CUB and zona pellucida-like domains 1, tandem duplicate 1</fullName>
    </recommendedName>
</protein>
<dbReference type="PANTHER" id="PTHR14002:SF38">
    <property type="entry name" value="CUB AND ZONA PELLUCIDA-LIKE DOMAIN-CONTAINING PROTEIN 1"/>
    <property type="match status" value="1"/>
</dbReference>
<dbReference type="Pfam" id="PF00431">
    <property type="entry name" value="CUB"/>
    <property type="match status" value="1"/>
</dbReference>
<evidence type="ECO:0008006" key="8">
    <source>
        <dbReference type="Google" id="ProtNLM"/>
    </source>
</evidence>
<proteinExistence type="predicted"/>
<feature type="domain" description="ZP" evidence="5">
    <location>
        <begin position="134"/>
        <end position="368"/>
    </location>
</feature>
<dbReference type="Ensembl" id="ENSSFAT00005019190.1">
    <property type="protein sequence ID" value="ENSSFAP00005018459.1"/>
    <property type="gene ID" value="ENSSFAG00005009729.1"/>
</dbReference>
<dbReference type="InterPro" id="IPR000859">
    <property type="entry name" value="CUB_dom"/>
</dbReference>
<dbReference type="InterPro" id="IPR055356">
    <property type="entry name" value="ZP-N"/>
</dbReference>
<dbReference type="AlphaFoldDB" id="A0A672H1B3"/>
<keyword evidence="1" id="KW-0732">Signal</keyword>
<evidence type="ECO:0000256" key="2">
    <source>
        <dbReference type="ARBA" id="ARBA00023157"/>
    </source>
</evidence>
<dbReference type="Gene3D" id="2.60.40.4100">
    <property type="entry name" value="Zona pellucida, ZP-C domain"/>
    <property type="match status" value="1"/>
</dbReference>
<reference evidence="6" key="1">
    <citation type="submission" date="2019-06" db="EMBL/GenBank/DDBJ databases">
        <authorList>
            <consortium name="Wellcome Sanger Institute Data Sharing"/>
        </authorList>
    </citation>
    <scope>NUCLEOTIDE SEQUENCE [LARGE SCALE GENOMIC DNA]</scope>
</reference>
<dbReference type="InterPro" id="IPR055355">
    <property type="entry name" value="ZP-C"/>
</dbReference>
<evidence type="ECO:0000259" key="4">
    <source>
        <dbReference type="PROSITE" id="PS01180"/>
    </source>
</evidence>
<dbReference type="FunFam" id="2.60.120.290:FF:000005">
    <property type="entry name" value="Procollagen C-endopeptidase enhancer 1"/>
    <property type="match status" value="1"/>
</dbReference>
<dbReference type="InterPro" id="IPR001507">
    <property type="entry name" value="ZP_dom"/>
</dbReference>
<keyword evidence="7" id="KW-1185">Reference proteome</keyword>
<dbReference type="SMART" id="SM00042">
    <property type="entry name" value="CUB"/>
    <property type="match status" value="1"/>
</dbReference>
<comment type="caution">
    <text evidence="3">Lacks conserved residue(s) required for the propagation of feature annotation.</text>
</comment>
<sequence length="368" mass="41091">LTSLPSPVAPCGGSLFGSGTFSSPNHPNHYHNNAYCTWTLRAAYNQRVFLAFTYMELENCCGCDYINVYDGPSSSYNLLGKICHDSNLTSFYSTSTYMTVVFRSDSSVIARGFKAEFISALKPSSGTSGLNYLSCTSDTMNIVIERSYLNSLGYSSHDLYLNDEHCRPKITSYQVIFSFPIESCGNISSDRVVYTNGLRSSNSSSGEITRHAVLKLNVTCIMDQDSLSENMFVIQNPGNSVTEFPYEVELNEYIYVQIDLKSSDNSLVIFLDTCVASPSCTADNTYYAYYSGSRDYARFRVKTFQFLRASESVYLQCKVLVCQASDYNSRCRRGCTRRRARDLGSGHDSQTLVLGPIKLKGLYAFQLC</sequence>
<dbReference type="SMART" id="SM00241">
    <property type="entry name" value="ZP"/>
    <property type="match status" value="1"/>
</dbReference>
<name>A0A672H1B3_SALFA</name>
<dbReference type="InterPro" id="IPR035914">
    <property type="entry name" value="Sperma_CUB_dom_sf"/>
</dbReference>
<feature type="domain" description="CUB" evidence="4">
    <location>
        <begin position="11"/>
        <end position="120"/>
    </location>
</feature>
<organism evidence="6 7">
    <name type="scientific">Salarias fasciatus</name>
    <name type="common">Jewelled blenny</name>
    <name type="synonym">Blennius fasciatus</name>
    <dbReference type="NCBI Taxonomy" id="181472"/>
    <lineage>
        <taxon>Eukaryota</taxon>
        <taxon>Metazoa</taxon>
        <taxon>Chordata</taxon>
        <taxon>Craniata</taxon>
        <taxon>Vertebrata</taxon>
        <taxon>Euteleostomi</taxon>
        <taxon>Actinopterygii</taxon>
        <taxon>Neopterygii</taxon>
        <taxon>Teleostei</taxon>
        <taxon>Neoteleostei</taxon>
        <taxon>Acanthomorphata</taxon>
        <taxon>Ovalentaria</taxon>
        <taxon>Blenniimorphae</taxon>
        <taxon>Blenniiformes</taxon>
        <taxon>Blennioidei</taxon>
        <taxon>Blenniidae</taxon>
        <taxon>Salariinae</taxon>
        <taxon>Salarias</taxon>
    </lineage>
</organism>
<accession>A0A672H1B3</accession>
<evidence type="ECO:0000256" key="3">
    <source>
        <dbReference type="PROSITE-ProRule" id="PRU00059"/>
    </source>
</evidence>
<dbReference type="Pfam" id="PF00100">
    <property type="entry name" value="Zona_pellucida"/>
    <property type="match status" value="1"/>
</dbReference>